<name>A0A6B3R7J5_9FLAO</name>
<evidence type="ECO:0000256" key="2">
    <source>
        <dbReference type="SAM" id="Coils"/>
    </source>
</evidence>
<reference evidence="3 4" key="1">
    <citation type="submission" date="2020-02" db="EMBL/GenBank/DDBJ databases">
        <title>Flavobacteriaceae Psychroflexus bacterium YR1-1, complete genome.</title>
        <authorList>
            <person name="Li Y."/>
            <person name="Wu S."/>
        </authorList>
    </citation>
    <scope>NUCLEOTIDE SEQUENCE [LARGE SCALE GENOMIC DNA]</scope>
    <source>
        <strain evidence="3 4">YR1-1</strain>
    </source>
</reference>
<feature type="coiled-coil region" evidence="2">
    <location>
        <begin position="189"/>
        <end position="216"/>
    </location>
</feature>
<dbReference type="PROSITE" id="PS50005">
    <property type="entry name" value="TPR"/>
    <property type="match status" value="1"/>
</dbReference>
<comment type="caution">
    <text evidence="3">The sequence shown here is derived from an EMBL/GenBank/DDBJ whole genome shotgun (WGS) entry which is preliminary data.</text>
</comment>
<dbReference type="Proteomes" id="UP000478505">
    <property type="component" value="Unassembled WGS sequence"/>
</dbReference>
<dbReference type="AlphaFoldDB" id="A0A6B3R7J5"/>
<dbReference type="SUPFAM" id="SSF48452">
    <property type="entry name" value="TPR-like"/>
    <property type="match status" value="1"/>
</dbReference>
<protein>
    <submittedName>
        <fullName evidence="3">Uncharacterized protein</fullName>
    </submittedName>
</protein>
<sequence length="278" mass="32965">MKILISISILLISVLAYGQKMPSDYFDEASNYFEEEKFNEALKGYQYIVDNHTKNELYPRAFYNVGYIYFIQKKYDKAIPKFKEILESNFNEKENLGGGIMADPYTNYRHRASEILSEIYYAKEKYDTALYYFALSDTTYPYLHFCGNEYASNDVHTALRYDDIYQKLNQPDKAIEKLLPTVFITLADNSKVIEELKKLLANRKGLKQELENSLSKIYSKKIDREKYSYTRYYFKFLNVEIAVPDSYESCEDEKDKFDKDKAIKEIKQTDFYKMIEKL</sequence>
<dbReference type="InterPro" id="IPR011990">
    <property type="entry name" value="TPR-like_helical_dom_sf"/>
</dbReference>
<evidence type="ECO:0000313" key="3">
    <source>
        <dbReference type="EMBL" id="NEV95057.1"/>
    </source>
</evidence>
<dbReference type="InterPro" id="IPR019734">
    <property type="entry name" value="TPR_rpt"/>
</dbReference>
<evidence type="ECO:0000256" key="1">
    <source>
        <dbReference type="PROSITE-ProRule" id="PRU00339"/>
    </source>
</evidence>
<accession>A0A6B3R7J5</accession>
<keyword evidence="4" id="KW-1185">Reference proteome</keyword>
<keyword evidence="1" id="KW-0802">TPR repeat</keyword>
<gene>
    <name evidence="3" type="ORF">G3567_13010</name>
</gene>
<dbReference type="EMBL" id="JAAIKD010000013">
    <property type="protein sequence ID" value="NEV95057.1"/>
    <property type="molecule type" value="Genomic_DNA"/>
</dbReference>
<proteinExistence type="predicted"/>
<evidence type="ECO:0000313" key="4">
    <source>
        <dbReference type="Proteomes" id="UP000478505"/>
    </source>
</evidence>
<feature type="repeat" description="TPR" evidence="1">
    <location>
        <begin position="59"/>
        <end position="92"/>
    </location>
</feature>
<organism evidence="3 4">
    <name type="scientific">Psychroflexus aurantiacus</name>
    <dbReference type="NCBI Taxonomy" id="2709310"/>
    <lineage>
        <taxon>Bacteria</taxon>
        <taxon>Pseudomonadati</taxon>
        <taxon>Bacteroidota</taxon>
        <taxon>Flavobacteriia</taxon>
        <taxon>Flavobacteriales</taxon>
        <taxon>Flavobacteriaceae</taxon>
        <taxon>Psychroflexus</taxon>
    </lineage>
</organism>
<dbReference type="RefSeq" id="WP_164005752.1">
    <property type="nucleotide sequence ID" value="NZ_JAAIKD010000013.1"/>
</dbReference>
<dbReference type="Pfam" id="PF13432">
    <property type="entry name" value="TPR_16"/>
    <property type="match status" value="1"/>
</dbReference>
<keyword evidence="2" id="KW-0175">Coiled coil</keyword>
<dbReference type="Gene3D" id="1.25.40.10">
    <property type="entry name" value="Tetratricopeptide repeat domain"/>
    <property type="match status" value="1"/>
</dbReference>